<dbReference type="InterPro" id="IPR000299">
    <property type="entry name" value="FERM_domain"/>
</dbReference>
<comment type="subcellular location">
    <subcellularLocation>
        <location evidence="1">Cytoplasm</location>
        <location evidence="1">Cytoskeleton</location>
    </subcellularLocation>
</comment>
<dbReference type="FunFam" id="2.30.29.30:FF:000028">
    <property type="entry name" value="Talin 2"/>
    <property type="match status" value="1"/>
</dbReference>
<dbReference type="InterPro" id="IPR054082">
    <property type="entry name" value="Talin_IBS2B"/>
</dbReference>
<dbReference type="Gene3D" id="1.20.1420.10">
    <property type="entry name" value="Talin, central domain"/>
    <property type="match status" value="8"/>
</dbReference>
<dbReference type="GO" id="GO:0030036">
    <property type="term" value="P:actin cytoskeleton organization"/>
    <property type="evidence" value="ECO:0007669"/>
    <property type="project" value="TreeGrafter"/>
</dbReference>
<dbReference type="InterPro" id="IPR015224">
    <property type="entry name" value="Talin_cent"/>
</dbReference>
<organism evidence="6 7">
    <name type="scientific">Panagrolaimus superbus</name>
    <dbReference type="NCBI Taxonomy" id="310955"/>
    <lineage>
        <taxon>Eukaryota</taxon>
        <taxon>Metazoa</taxon>
        <taxon>Ecdysozoa</taxon>
        <taxon>Nematoda</taxon>
        <taxon>Chromadorea</taxon>
        <taxon>Rhabditida</taxon>
        <taxon>Tylenchina</taxon>
        <taxon>Panagrolaimomorpha</taxon>
        <taxon>Panagrolaimoidea</taxon>
        <taxon>Panagrolaimidae</taxon>
        <taxon>Panagrolaimus</taxon>
    </lineage>
</organism>
<dbReference type="GO" id="GO:0098609">
    <property type="term" value="P:cell-cell adhesion"/>
    <property type="evidence" value="ECO:0007669"/>
    <property type="project" value="TreeGrafter"/>
</dbReference>
<dbReference type="Pfam" id="PF21692">
    <property type="entry name" value="Talin_R4"/>
    <property type="match status" value="2"/>
</dbReference>
<evidence type="ECO:0000259" key="5">
    <source>
        <dbReference type="PROSITE" id="PS50057"/>
    </source>
</evidence>
<reference evidence="7" key="1">
    <citation type="submission" date="2022-11" db="UniProtKB">
        <authorList>
            <consortium name="WormBaseParasite"/>
        </authorList>
    </citation>
    <scope>IDENTIFICATION</scope>
</reference>
<dbReference type="CDD" id="cd17090">
    <property type="entry name" value="FERM_F1_TLN"/>
    <property type="match status" value="1"/>
</dbReference>
<dbReference type="InterPro" id="IPR035964">
    <property type="entry name" value="I/LWEQ_dom_sf"/>
</dbReference>
<dbReference type="PROSITE" id="PS50057">
    <property type="entry name" value="FERM_3"/>
    <property type="match status" value="1"/>
</dbReference>
<dbReference type="Pfam" id="PF25177">
    <property type="entry name" value="Talin_VBS2"/>
    <property type="match status" value="1"/>
</dbReference>
<accession>A0A914XZB6</accession>
<feature type="coiled-coil region" evidence="4">
    <location>
        <begin position="1053"/>
        <end position="1099"/>
    </location>
</feature>
<dbReference type="Gene3D" id="2.30.29.30">
    <property type="entry name" value="Pleckstrin-homology domain (PH domain)/Phosphotyrosine-binding domain (PTB)"/>
    <property type="match status" value="1"/>
</dbReference>
<keyword evidence="3" id="KW-0206">Cytoskeleton</keyword>
<dbReference type="InterPro" id="IPR049108">
    <property type="entry name" value="Talin_R4"/>
</dbReference>
<dbReference type="InterPro" id="IPR019749">
    <property type="entry name" value="Band_41_domain"/>
</dbReference>
<dbReference type="InterPro" id="IPR002404">
    <property type="entry name" value="IRS_PTB"/>
</dbReference>
<dbReference type="InterPro" id="IPR057346">
    <property type="entry name" value="Talin1/2_VBS2"/>
</dbReference>
<dbReference type="PANTHER" id="PTHR19981">
    <property type="entry name" value="TALIN"/>
    <property type="match status" value="1"/>
</dbReference>
<dbReference type="InterPro" id="IPR015009">
    <property type="entry name" value="Vinculin-bd_dom"/>
</dbReference>
<dbReference type="InterPro" id="IPR036476">
    <property type="entry name" value="Talin_cent_sf"/>
</dbReference>
<dbReference type="Pfam" id="PF09141">
    <property type="entry name" value="Talin_middle"/>
    <property type="match status" value="1"/>
</dbReference>
<dbReference type="WBParaSite" id="PSU_v2.g11006.t1">
    <property type="protein sequence ID" value="PSU_v2.g11006.t1"/>
    <property type="gene ID" value="PSU_v2.g11006"/>
</dbReference>
<proteinExistence type="predicted"/>
<keyword evidence="2" id="KW-0963">Cytoplasm</keyword>
<dbReference type="Pfam" id="PF21896">
    <property type="entry name" value="Talin_IBS2B"/>
    <property type="match status" value="2"/>
</dbReference>
<dbReference type="PROSITE" id="PS00660">
    <property type="entry name" value="FERM_1"/>
    <property type="match status" value="1"/>
</dbReference>
<dbReference type="PANTHER" id="PTHR19981:SF1">
    <property type="entry name" value="RHEA, ISOFORM B"/>
    <property type="match status" value="1"/>
</dbReference>
<dbReference type="Gene3D" id="1.20.80.10">
    <property type="match status" value="1"/>
</dbReference>
<dbReference type="InterPro" id="IPR014352">
    <property type="entry name" value="FERM/acyl-CoA-bd_prot_sf"/>
</dbReference>
<evidence type="ECO:0000256" key="4">
    <source>
        <dbReference type="SAM" id="Coils"/>
    </source>
</evidence>
<dbReference type="Pfam" id="PF02174">
    <property type="entry name" value="IRS"/>
    <property type="match status" value="1"/>
</dbReference>
<dbReference type="GO" id="GO:0005737">
    <property type="term" value="C:cytoplasm"/>
    <property type="evidence" value="ECO:0007669"/>
    <property type="project" value="TreeGrafter"/>
</dbReference>
<dbReference type="SUPFAM" id="SSF50729">
    <property type="entry name" value="PH domain-like"/>
    <property type="match status" value="1"/>
</dbReference>
<dbReference type="Proteomes" id="UP000887577">
    <property type="component" value="Unplaced"/>
</dbReference>
<sequence length="2287" mass="251363">MGVLTLTIVCHEAGVSKTVQFEPQTVVQDACRVIREKIGKNLYDQPENYGLLKVVDDNQAVVWMDKGRTLEYYLVRNGDTLEYRNKIRTLKVRTMDGGAVKTIQVDESQPVAQLMVTVCSKMGIANHDEYSLVRAGGLQNGKDFKQSNTSLNAQYPKESSGFMNTIGRKKEKKIQQLRAKLHTDEEIQWIDHAKTLREQGIPEDEELILRRKFFFSDTNVDTRDPVQLNLLYLQCRDGIIKGLHPVARDTAIKLAALQCYIELGPFQEGVQRSLNIKELLPKEYAKAKEHEKNIVQEYKELMFEEPAAPKKKYVQICQSLPTYGVTFFLVKEKVPGKNRLIPRLLGVNKESVMRVDEKTKQVLKEWPLEQVRRWAASHKTFTLDFGDYQERYYSVQTTDGEKIAALIGGYIDIILKKKKMIDHHGIEGDEGSTMLEENVAPAKATLIAHGEINKSSYAQDGHVAIPGVLRSTAGTPGSQQYAGAQYGAVSGMIVSQEVPRAEKIRYTETRERSQRALIGTIEATIRAVEEAEEEISREPDIPLPRFDDAQSRKWRETRVEVEKESVNDRLAAMGAATAEVVQLTAYPEDIDTPRVGSAIATIGSNLPEVGRGVRDLAAIMPDRQRAGDLIEATRRLCGAFGTFLEKVHPETEEKRPVVLSAASKVGELSHEVINTMEEPTREDRVFHDQLINRAKNVATSTAELVLQAKTVSADCESPQLKEQVVSSATQCAFATSQLVACARIVAPTIENETCQDQLTSAAKQVSRTVDDLLVDAHSSTQQSTSGRGRELYENLHSAARKVTTALDGLLDHVKTSPRVRRTTTHEDFNYEEVLRSSNRVITHQGASPNDLLRQSESAIRHSRLFVDELHQEAETSPDQRDKLHRAAQLVAQATSNMIDATKECQSRPQDIEPQQSLRTAAQNLAHVTSEVTTTRKTQSSMEQLEKAAKETTSATAQAISAATAAQPYITDKTTTETLIVECRETFQRVSPVVTSIKAAQQAQSPSERFRAHSSLIHETTQLIQPAQRLVETARRTVPSISEQNIASRLHTTSQDLNSQLAELRVALNNAQQQNFEQQLDHTEHLIRELDQELKEIELSTQRGGLQPLPGETSERAGASLHRAAREVSSSLATLISAANVNDRQNVGQSVFETSQALRGFTSAIHGVVATRSDVHVRDLIINARSVVHDSGRVFDRVREESHPPILDDAARQVTVSLRKTLACLPDNAHIEKAIEEIRRIDASPIAAHLPPIDIRHAAAKVIEATSDLVTNVRAPQQAGSVEVFVHTYRDFHTSVVQHIQSEPDDQQRHAIREQLDGARDESINVLVRFSSAASDSGNATHTQGLTQSARALQNVVSVIVDRITTESPWARECDNALRQIQSMKPLLDQASLPVNRHTFYESLDSVTDRARLLGEGMTGIAKHARSEDIRSLCESVRTAASAVCGLAEDAAQSAYLIGVGERESQPGHRAIIEVEEVTRSLRVIKQAAGRLRDGPTNQSQVLDDTNEIARHTSHVVQLCRDGSENIRDSSQTNIKQKFITGGHNLAATTSGLINAVKQLDRNFTDTNKIETASRAEELILATSNLENFIDNPSFSAVPARISSAGVQSQAPVLQAGRNMIEASTEMIRTSKDLAVSPRDTDTWQRLAENSKYVSESIKNLVGAIRDQAPGREELDRAIHRLNQMIKNIDDSSYAACQQQLPRSVISESRVHEQIQHASQSLIERIPSLVRAAISQAEEIAHNVSEHMQLMEPLVQSSIQAASLTDDQRIQQNLFDQCKTVVEAELQMFEATQDSRGNPKATTMHEIVVKSSEQLHEALNDLLQNVSVLETDAGRIHGMVETISRSIALADQTAQQSGQNFADTQTKMTNALEEILRIATDMPTAEPEHLGQHSLRLSEAYKLVAEASQIATALLKSPNIAQRLRSAVQKLGGYCMDLVKAAGQRRAHPSDPQIYQSLTISSQRVIDAVHEVLAALHEGSRGTQACINAANTVSGIIGDLDTTILFATSGALNPQRGEADFGSHREIIVKTAKALIEDTKGLVAGAASNQEQLAVAAQNAVRSIVHLSDAVKNGAASLSEDSTESQALVIHAVRDVAAALSGLIQATKNASGRSPNDPAMGNLKEAARIMVTNVTGLLKTVQSVENKSQRGSNALDAAMNAIDIAVRQFDNNEAPSKHKVTPDEVIQTAHGIQNVTSRAGGAASTLNQEEIIATANHARQAVADLLIVTHAIAQRAGNGELKYRTINAGRDVALQVKHLLATLYSLAQRPNDPQTKNNLKLAAQEISK</sequence>
<dbReference type="GO" id="GO:0001726">
    <property type="term" value="C:ruffle"/>
    <property type="evidence" value="ECO:0007669"/>
    <property type="project" value="InterPro"/>
</dbReference>
<dbReference type="CDD" id="cd17089">
    <property type="entry name" value="FERM_F0_TLN"/>
    <property type="match status" value="1"/>
</dbReference>
<evidence type="ECO:0000313" key="6">
    <source>
        <dbReference type="Proteomes" id="UP000887577"/>
    </source>
</evidence>
<dbReference type="Pfam" id="PF16511">
    <property type="entry name" value="FERM_f0"/>
    <property type="match status" value="1"/>
</dbReference>
<dbReference type="Gene3D" id="1.20.120.230">
    <property type="entry name" value="Alpha-catenin/vinculin-like"/>
    <property type="match status" value="3"/>
</dbReference>
<dbReference type="Gene3D" id="3.10.20.90">
    <property type="entry name" value="Phosphatidylinositol 3-kinase Catalytic Subunit, Chain A, domain 1"/>
    <property type="match status" value="2"/>
</dbReference>
<dbReference type="InterPro" id="IPR019747">
    <property type="entry name" value="FERM_CS"/>
</dbReference>
<evidence type="ECO:0000256" key="2">
    <source>
        <dbReference type="ARBA" id="ARBA00022490"/>
    </source>
</evidence>
<dbReference type="CDD" id="cd10569">
    <property type="entry name" value="FERM_C_Talin"/>
    <property type="match status" value="1"/>
</dbReference>
<evidence type="ECO:0000256" key="3">
    <source>
        <dbReference type="ARBA" id="ARBA00023212"/>
    </source>
</evidence>
<feature type="domain" description="FERM" evidence="5">
    <location>
        <begin position="88"/>
        <end position="418"/>
    </location>
</feature>
<dbReference type="Pfam" id="PF21865">
    <property type="entry name" value="TLN1-like_RS"/>
    <property type="match status" value="2"/>
</dbReference>
<dbReference type="GO" id="GO:0051015">
    <property type="term" value="F:actin filament binding"/>
    <property type="evidence" value="ECO:0007669"/>
    <property type="project" value="InterPro"/>
</dbReference>
<evidence type="ECO:0000313" key="7">
    <source>
        <dbReference type="WBParaSite" id="PSU_v2.g11006.t1"/>
    </source>
</evidence>
<dbReference type="SUPFAM" id="SSF109880">
    <property type="entry name" value="A middle domain of Talin 1"/>
    <property type="match status" value="1"/>
</dbReference>
<dbReference type="Pfam" id="PF08913">
    <property type="entry name" value="VBS"/>
    <property type="match status" value="1"/>
</dbReference>
<keyword evidence="6" id="KW-1185">Reference proteome</keyword>
<dbReference type="SMART" id="SM00295">
    <property type="entry name" value="B41"/>
    <property type="match status" value="1"/>
</dbReference>
<dbReference type="InterPro" id="IPR054060">
    <property type="entry name" value="TLN1-like_RS"/>
</dbReference>
<dbReference type="InterPro" id="IPR032425">
    <property type="entry name" value="FERM_f0"/>
</dbReference>
<protein>
    <submittedName>
        <fullName evidence="7">FERM domain-containing protein</fullName>
    </submittedName>
</protein>
<keyword evidence="4" id="KW-0175">Coiled coil</keyword>
<dbReference type="InterPro" id="IPR019748">
    <property type="entry name" value="FERM_central"/>
</dbReference>
<dbReference type="SUPFAM" id="SSF109885">
    <property type="entry name" value="I/LWEQ domain"/>
    <property type="match status" value="3"/>
</dbReference>
<evidence type="ECO:0000256" key="1">
    <source>
        <dbReference type="ARBA" id="ARBA00004245"/>
    </source>
</evidence>
<dbReference type="InterPro" id="IPR011993">
    <property type="entry name" value="PH-like_dom_sf"/>
</dbReference>
<dbReference type="InterPro" id="IPR035963">
    <property type="entry name" value="FERM_2"/>
</dbReference>
<dbReference type="GO" id="GO:0005856">
    <property type="term" value="C:cytoskeleton"/>
    <property type="evidence" value="ECO:0007669"/>
    <property type="project" value="UniProtKB-SubCell"/>
</dbReference>
<dbReference type="SUPFAM" id="SSF47220">
    <property type="entry name" value="alpha-catenin/vinculin-like"/>
    <property type="match status" value="2"/>
</dbReference>
<dbReference type="SMART" id="SM01244">
    <property type="entry name" value="IRS"/>
    <property type="match status" value="1"/>
</dbReference>
<dbReference type="GO" id="GO:0005200">
    <property type="term" value="F:structural constituent of cytoskeleton"/>
    <property type="evidence" value="ECO:0007669"/>
    <property type="project" value="InterPro"/>
</dbReference>
<dbReference type="GO" id="GO:0005925">
    <property type="term" value="C:focal adhesion"/>
    <property type="evidence" value="ECO:0007669"/>
    <property type="project" value="InterPro"/>
</dbReference>
<dbReference type="GO" id="GO:0005886">
    <property type="term" value="C:plasma membrane"/>
    <property type="evidence" value="ECO:0007669"/>
    <property type="project" value="TreeGrafter"/>
</dbReference>
<dbReference type="SUPFAM" id="SSF47031">
    <property type="entry name" value="Second domain of FERM"/>
    <property type="match status" value="1"/>
</dbReference>
<name>A0A914XZB6_9BILA</name>
<dbReference type="InterPro" id="IPR036723">
    <property type="entry name" value="Alpha-catenin/vinculin-like_sf"/>
</dbReference>
<dbReference type="GO" id="GO:0005178">
    <property type="term" value="F:integrin binding"/>
    <property type="evidence" value="ECO:0007669"/>
    <property type="project" value="TreeGrafter"/>
</dbReference>
<dbReference type="CDD" id="cd14473">
    <property type="entry name" value="FERM_B-lobe"/>
    <property type="match status" value="1"/>
</dbReference>